<dbReference type="Gene3D" id="3.30.1370.10">
    <property type="entry name" value="K Homology domain, type 1"/>
    <property type="match status" value="2"/>
</dbReference>
<feature type="compositionally biased region" description="Low complexity" evidence="2">
    <location>
        <begin position="200"/>
        <end position="209"/>
    </location>
</feature>
<reference evidence="4 5" key="1">
    <citation type="submission" date="2018-11" db="EMBL/GenBank/DDBJ databases">
        <authorList>
            <consortium name="Pathogen Informatics"/>
        </authorList>
    </citation>
    <scope>NUCLEOTIDE SEQUENCE [LARGE SCALE GENOMIC DNA]</scope>
</reference>
<dbReference type="PROSITE" id="PS50084">
    <property type="entry name" value="KH_TYPE_1"/>
    <property type="match status" value="2"/>
</dbReference>
<sequence>MRRKYASAVREMYNATNVLSTTPVSDNGAGKHMLMRLLMLKGEIGSIIGKSGAKIKISEKGIGERIISIYGEPQDVILVCKLFCRKLEWETGCLLTFSPNKLPNSTERVLFLSGDALAVCDAAERICKWVANAFPSPQLRPIAESGEQDLRQSSVSRKLLGGWNILIPTAASTPPHRPISFAHPHSQTEIKSSRGEGAYPANSMSLSFSSPPPPPPPHTEPFSTVQDPHLPFRFNVPAIPANIAASIAPLCPDKAAEAALQRNCVHELTHEMVLPNDLIGCIIGRGGLKINEIRRVSLQFSVLWTQCTLKTLKNNPSFQVKFRIYNLI</sequence>
<dbReference type="AlphaFoldDB" id="A0A3P7NQ04"/>
<dbReference type="SUPFAM" id="SSF54791">
    <property type="entry name" value="Eukaryotic type KH-domain (KH-domain type I)"/>
    <property type="match status" value="3"/>
</dbReference>
<dbReference type="Proteomes" id="UP000281553">
    <property type="component" value="Unassembled WGS sequence"/>
</dbReference>
<feature type="compositionally biased region" description="Pro residues" evidence="2">
    <location>
        <begin position="210"/>
        <end position="219"/>
    </location>
</feature>
<dbReference type="GO" id="GO:0003723">
    <property type="term" value="F:RNA binding"/>
    <property type="evidence" value="ECO:0007669"/>
    <property type="project" value="UniProtKB-UniRule"/>
</dbReference>
<protein>
    <recommendedName>
        <fullName evidence="3">K Homology domain-containing protein</fullName>
    </recommendedName>
</protein>
<organism evidence="4 5">
    <name type="scientific">Dibothriocephalus latus</name>
    <name type="common">Fish tapeworm</name>
    <name type="synonym">Diphyllobothrium latum</name>
    <dbReference type="NCBI Taxonomy" id="60516"/>
    <lineage>
        <taxon>Eukaryota</taxon>
        <taxon>Metazoa</taxon>
        <taxon>Spiralia</taxon>
        <taxon>Lophotrochozoa</taxon>
        <taxon>Platyhelminthes</taxon>
        <taxon>Cestoda</taxon>
        <taxon>Eucestoda</taxon>
        <taxon>Diphyllobothriidea</taxon>
        <taxon>Diphyllobothriidae</taxon>
        <taxon>Dibothriocephalus</taxon>
    </lineage>
</organism>
<name>A0A3P7NQ04_DIBLA</name>
<dbReference type="Pfam" id="PF00013">
    <property type="entry name" value="KH_1"/>
    <property type="match status" value="1"/>
</dbReference>
<dbReference type="PANTHER" id="PTHR10288">
    <property type="entry name" value="KH DOMAIN CONTAINING RNA BINDING PROTEIN"/>
    <property type="match status" value="1"/>
</dbReference>
<proteinExistence type="predicted"/>
<evidence type="ECO:0000313" key="5">
    <source>
        <dbReference type="Proteomes" id="UP000281553"/>
    </source>
</evidence>
<accession>A0A3P7NQ04</accession>
<feature type="region of interest" description="Disordered" evidence="2">
    <location>
        <begin position="175"/>
        <end position="221"/>
    </location>
</feature>
<evidence type="ECO:0000256" key="1">
    <source>
        <dbReference type="PROSITE-ProRule" id="PRU00117"/>
    </source>
</evidence>
<feature type="domain" description="K Homology" evidence="3">
    <location>
        <begin position="269"/>
        <end position="296"/>
    </location>
</feature>
<evidence type="ECO:0000256" key="2">
    <source>
        <dbReference type="SAM" id="MobiDB-lite"/>
    </source>
</evidence>
<gene>
    <name evidence="4" type="ORF">DILT_LOCUS7080</name>
</gene>
<dbReference type="OrthoDB" id="442947at2759"/>
<dbReference type="InterPro" id="IPR036612">
    <property type="entry name" value="KH_dom_type_1_sf"/>
</dbReference>
<evidence type="ECO:0000313" key="4">
    <source>
        <dbReference type="EMBL" id="VDN11249.1"/>
    </source>
</evidence>
<keyword evidence="5" id="KW-1185">Reference proteome</keyword>
<evidence type="ECO:0000259" key="3">
    <source>
        <dbReference type="Pfam" id="PF00013"/>
    </source>
</evidence>
<keyword evidence="1" id="KW-0694">RNA-binding</keyword>
<dbReference type="InterPro" id="IPR004088">
    <property type="entry name" value="KH_dom_type_1"/>
</dbReference>
<dbReference type="EMBL" id="UYRU01051049">
    <property type="protein sequence ID" value="VDN11249.1"/>
    <property type="molecule type" value="Genomic_DNA"/>
</dbReference>